<dbReference type="InterPro" id="IPR013216">
    <property type="entry name" value="Methyltransf_11"/>
</dbReference>
<keyword evidence="2" id="KW-0489">Methyltransferase</keyword>
<dbReference type="Gene3D" id="3.40.50.150">
    <property type="entry name" value="Vaccinia Virus protein VP39"/>
    <property type="match status" value="1"/>
</dbReference>
<comment type="caution">
    <text evidence="2">The sequence shown here is derived from an EMBL/GenBank/DDBJ whole genome shotgun (WGS) entry which is preliminary data.</text>
</comment>
<keyword evidence="2" id="KW-0808">Transferase</keyword>
<gene>
    <name evidence="2" type="ORF">GCM10022278_05570</name>
</gene>
<dbReference type="Proteomes" id="UP001501337">
    <property type="component" value="Unassembled WGS sequence"/>
</dbReference>
<evidence type="ECO:0000313" key="3">
    <source>
        <dbReference type="Proteomes" id="UP001501337"/>
    </source>
</evidence>
<accession>A0ABP7NKL1</accession>
<evidence type="ECO:0000259" key="1">
    <source>
        <dbReference type="Pfam" id="PF08241"/>
    </source>
</evidence>
<dbReference type="InterPro" id="IPR029063">
    <property type="entry name" value="SAM-dependent_MTases_sf"/>
</dbReference>
<dbReference type="CDD" id="cd02440">
    <property type="entry name" value="AdoMet_MTases"/>
    <property type="match status" value="1"/>
</dbReference>
<feature type="domain" description="Methyltransferase type 11" evidence="1">
    <location>
        <begin position="63"/>
        <end position="122"/>
    </location>
</feature>
<name>A0ABP7NKL1_9GAMM</name>
<dbReference type="RefSeq" id="WP_344803046.1">
    <property type="nucleotide sequence ID" value="NZ_BAABBO010000001.1"/>
</dbReference>
<dbReference type="SUPFAM" id="SSF53335">
    <property type="entry name" value="S-adenosyl-L-methionine-dependent methyltransferases"/>
    <property type="match status" value="1"/>
</dbReference>
<keyword evidence="3" id="KW-1185">Reference proteome</keyword>
<dbReference type="GO" id="GO:0008168">
    <property type="term" value="F:methyltransferase activity"/>
    <property type="evidence" value="ECO:0007669"/>
    <property type="project" value="UniProtKB-KW"/>
</dbReference>
<sequence length="264" mass="29074">MPSSKAWAKWFESAAGQSLLAAERATVTACVQRFFGYHQLEVVLSDTADIGAGSLLGHRIIATARPSGQLESVLPCQAHLLPIASDSVDLVILHHTLDVSAHPHQVLREASRVLRSGGHVVVVGFNPYSLWGFMRLITRRRKVPWAGRFLSGSRLEDWCSLLDLSARRMEYRLFGTLLKGGSSAARAVAEDQPGLLERLARRLKLPLGGFYVCVSQKQVGSMIPLKTAWRPKIRSSAAVLNMAAYREAAYEDAAYDDENTDHSH</sequence>
<evidence type="ECO:0000313" key="2">
    <source>
        <dbReference type="EMBL" id="GAA3949284.1"/>
    </source>
</evidence>
<protein>
    <submittedName>
        <fullName evidence="2">Methyltransferase domain-containing protein</fullName>
    </submittedName>
</protein>
<reference evidence="3" key="1">
    <citation type="journal article" date="2019" name="Int. J. Syst. Evol. Microbiol.">
        <title>The Global Catalogue of Microorganisms (GCM) 10K type strain sequencing project: providing services to taxonomists for standard genome sequencing and annotation.</title>
        <authorList>
            <consortium name="The Broad Institute Genomics Platform"/>
            <consortium name="The Broad Institute Genome Sequencing Center for Infectious Disease"/>
            <person name="Wu L."/>
            <person name="Ma J."/>
        </authorList>
    </citation>
    <scope>NUCLEOTIDE SEQUENCE [LARGE SCALE GENOMIC DNA]</scope>
    <source>
        <strain evidence="3">JCM 17555</strain>
    </source>
</reference>
<dbReference type="Pfam" id="PF08241">
    <property type="entry name" value="Methyltransf_11"/>
    <property type="match status" value="1"/>
</dbReference>
<organism evidence="2 3">
    <name type="scientific">Allohahella marinimesophila</name>
    <dbReference type="NCBI Taxonomy" id="1054972"/>
    <lineage>
        <taxon>Bacteria</taxon>
        <taxon>Pseudomonadati</taxon>
        <taxon>Pseudomonadota</taxon>
        <taxon>Gammaproteobacteria</taxon>
        <taxon>Oceanospirillales</taxon>
        <taxon>Hahellaceae</taxon>
        <taxon>Allohahella</taxon>
    </lineage>
</organism>
<dbReference type="GO" id="GO:0032259">
    <property type="term" value="P:methylation"/>
    <property type="evidence" value="ECO:0007669"/>
    <property type="project" value="UniProtKB-KW"/>
</dbReference>
<dbReference type="EMBL" id="BAABBO010000001">
    <property type="protein sequence ID" value="GAA3949284.1"/>
    <property type="molecule type" value="Genomic_DNA"/>
</dbReference>
<proteinExistence type="predicted"/>